<feature type="transmembrane region" description="Helical" evidence="1">
    <location>
        <begin position="289"/>
        <end position="309"/>
    </location>
</feature>
<gene>
    <name evidence="2" type="ORF">NDU88_004740</name>
</gene>
<feature type="transmembrane region" description="Helical" evidence="1">
    <location>
        <begin position="48"/>
        <end position="67"/>
    </location>
</feature>
<sequence>MQSTKEPAAHEEARSGSTVLLTGPRRFSDKLLALASPPKQRVRLHWDLRGTAPYIGAVWYLLIVWPFHLYLAYNCFTKLQSQSEDHIVIAVQVLLVFSLVAMLFFSVSLFLKLDCQLKPPMDGTPACFLQKYPAVKHLQALKSQQYLLHGLAALLLMISISLLQLGSPGQQQSILAGEAGMTNATRVEPVRNHSKSRHEFLLPMLPQDVSVSSILLCLNVLSPMFLHAMAESDPIWQRERLWGASFSAVLVLASMKSLSLSLTFDALYVKAALAPYRPTIFQSRVWIPPLYALSLLSLFMFCISLKVYVDLSCPELGSSPAGLKLRRKARPCPSPLALLLTTLVQIASEVPFLVELYLIFCENINVYFLMLWAFNLGFCLLCCAVCLGVFLLQKYRISRCRAKKERTASGLCLAHSFIYQTSKLGSSSRC</sequence>
<dbReference type="Proteomes" id="UP001066276">
    <property type="component" value="Chromosome 7"/>
</dbReference>
<comment type="caution">
    <text evidence="2">The sequence shown here is derived from an EMBL/GenBank/DDBJ whole genome shotgun (WGS) entry which is preliminary data.</text>
</comment>
<feature type="transmembrane region" description="Helical" evidence="1">
    <location>
        <begin position="209"/>
        <end position="229"/>
    </location>
</feature>
<feature type="transmembrane region" description="Helical" evidence="1">
    <location>
        <begin position="87"/>
        <end position="111"/>
    </location>
</feature>
<feature type="transmembrane region" description="Helical" evidence="1">
    <location>
        <begin position="241"/>
        <end position="269"/>
    </location>
</feature>
<proteinExistence type="predicted"/>
<accession>A0AAV7PGK8</accession>
<evidence type="ECO:0000313" key="3">
    <source>
        <dbReference type="Proteomes" id="UP001066276"/>
    </source>
</evidence>
<reference evidence="2" key="1">
    <citation type="journal article" date="2022" name="bioRxiv">
        <title>Sequencing and chromosome-scale assembly of the giantPleurodeles waltlgenome.</title>
        <authorList>
            <person name="Brown T."/>
            <person name="Elewa A."/>
            <person name="Iarovenko S."/>
            <person name="Subramanian E."/>
            <person name="Araus A.J."/>
            <person name="Petzold A."/>
            <person name="Susuki M."/>
            <person name="Suzuki K.-i.T."/>
            <person name="Hayashi T."/>
            <person name="Toyoda A."/>
            <person name="Oliveira C."/>
            <person name="Osipova E."/>
            <person name="Leigh N.D."/>
            <person name="Simon A."/>
            <person name="Yun M.H."/>
        </authorList>
    </citation>
    <scope>NUCLEOTIDE SEQUENCE</scope>
    <source>
        <strain evidence="2">20211129_DDA</strain>
        <tissue evidence="2">Liver</tissue>
    </source>
</reference>
<keyword evidence="1" id="KW-1133">Transmembrane helix</keyword>
<name>A0AAV7PGK8_PLEWA</name>
<feature type="transmembrane region" description="Helical" evidence="1">
    <location>
        <begin position="146"/>
        <end position="165"/>
    </location>
</feature>
<keyword evidence="1" id="KW-0812">Transmembrane</keyword>
<feature type="transmembrane region" description="Helical" evidence="1">
    <location>
        <begin position="366"/>
        <end position="392"/>
    </location>
</feature>
<keyword evidence="3" id="KW-1185">Reference proteome</keyword>
<dbReference type="AlphaFoldDB" id="A0AAV7PGK8"/>
<evidence type="ECO:0000313" key="2">
    <source>
        <dbReference type="EMBL" id="KAJ1126332.1"/>
    </source>
</evidence>
<organism evidence="2 3">
    <name type="scientific">Pleurodeles waltl</name>
    <name type="common">Iberian ribbed newt</name>
    <dbReference type="NCBI Taxonomy" id="8319"/>
    <lineage>
        <taxon>Eukaryota</taxon>
        <taxon>Metazoa</taxon>
        <taxon>Chordata</taxon>
        <taxon>Craniata</taxon>
        <taxon>Vertebrata</taxon>
        <taxon>Euteleostomi</taxon>
        <taxon>Amphibia</taxon>
        <taxon>Batrachia</taxon>
        <taxon>Caudata</taxon>
        <taxon>Salamandroidea</taxon>
        <taxon>Salamandridae</taxon>
        <taxon>Pleurodelinae</taxon>
        <taxon>Pleurodeles</taxon>
    </lineage>
</organism>
<keyword evidence="1" id="KW-0472">Membrane</keyword>
<feature type="transmembrane region" description="Helical" evidence="1">
    <location>
        <begin position="336"/>
        <end position="360"/>
    </location>
</feature>
<dbReference type="EMBL" id="JANPWB010000011">
    <property type="protein sequence ID" value="KAJ1126332.1"/>
    <property type="molecule type" value="Genomic_DNA"/>
</dbReference>
<evidence type="ECO:0000256" key="1">
    <source>
        <dbReference type="SAM" id="Phobius"/>
    </source>
</evidence>
<protein>
    <submittedName>
        <fullName evidence="2">Uncharacterized protein</fullName>
    </submittedName>
</protein>